<dbReference type="InterPro" id="IPR051122">
    <property type="entry name" value="SDR_DHRS6-like"/>
</dbReference>
<dbReference type="SMART" id="SM00822">
    <property type="entry name" value="PKS_KR"/>
    <property type="match status" value="1"/>
</dbReference>
<reference evidence="4 5" key="1">
    <citation type="submission" date="2024-05" db="EMBL/GenBank/DDBJ databases">
        <authorList>
            <person name="Liu Q."/>
            <person name="Xin Y.-H."/>
        </authorList>
    </citation>
    <scope>NUCLEOTIDE SEQUENCE [LARGE SCALE GENOMIC DNA]</scope>
    <source>
        <strain evidence="4 5">CGMCC 1.10181</strain>
    </source>
</reference>
<dbReference type="Proteomes" id="UP001419910">
    <property type="component" value="Unassembled WGS sequence"/>
</dbReference>
<feature type="domain" description="Ketoreductase" evidence="3">
    <location>
        <begin position="7"/>
        <end position="175"/>
    </location>
</feature>
<dbReference type="EMBL" id="JBDIME010000027">
    <property type="protein sequence ID" value="MEN2792353.1"/>
    <property type="molecule type" value="Genomic_DNA"/>
</dbReference>
<evidence type="ECO:0000256" key="1">
    <source>
        <dbReference type="ARBA" id="ARBA00006484"/>
    </source>
</evidence>
<protein>
    <submittedName>
        <fullName evidence="4">SDR family oxidoreductase</fullName>
    </submittedName>
</protein>
<proteinExistence type="inferred from homology"/>
<organism evidence="4 5">
    <name type="scientific">Sphingomonas oligophenolica</name>
    <dbReference type="NCBI Taxonomy" id="301154"/>
    <lineage>
        <taxon>Bacteria</taxon>
        <taxon>Pseudomonadati</taxon>
        <taxon>Pseudomonadota</taxon>
        <taxon>Alphaproteobacteria</taxon>
        <taxon>Sphingomonadales</taxon>
        <taxon>Sphingomonadaceae</taxon>
        <taxon>Sphingomonas</taxon>
    </lineage>
</organism>
<evidence type="ECO:0000313" key="4">
    <source>
        <dbReference type="EMBL" id="MEN2792353.1"/>
    </source>
</evidence>
<dbReference type="Pfam" id="PF13561">
    <property type="entry name" value="adh_short_C2"/>
    <property type="match status" value="1"/>
</dbReference>
<keyword evidence="2" id="KW-0560">Oxidoreductase</keyword>
<keyword evidence="5" id="KW-1185">Reference proteome</keyword>
<accession>A0ABU9Y959</accession>
<comment type="similarity">
    <text evidence="1">Belongs to the short-chain dehydrogenases/reductases (SDR) family.</text>
</comment>
<dbReference type="PRINTS" id="PR00081">
    <property type="entry name" value="GDHRDH"/>
</dbReference>
<evidence type="ECO:0000313" key="5">
    <source>
        <dbReference type="Proteomes" id="UP001419910"/>
    </source>
</evidence>
<dbReference type="Gene3D" id="3.40.50.720">
    <property type="entry name" value="NAD(P)-binding Rossmann-like Domain"/>
    <property type="match status" value="1"/>
</dbReference>
<dbReference type="InterPro" id="IPR002347">
    <property type="entry name" value="SDR_fam"/>
</dbReference>
<sequence length="235" mass="23740">MAEFNGKTILVVGAGGGIGSATALAFSRAGAHVTAAGRSSDRLDRAAAAANAEAAPLDFLDAAAVDAFFAKRGAFDHVVVAAAAVRPGSVASLSLEDAHAAMESKFWGAYRVARAAQINEGGSLTMVTGVLARRPNPANTLLGAINGGLEALVRGLALERAPVRVNAVSPGMIDTPLYGRMPEENRKAMFAATAARLPTQRIGQGEDVAAAILFVAGNPFVTGSTVMVDGGAAIA</sequence>
<dbReference type="PANTHER" id="PTHR43477:SF1">
    <property type="entry name" value="DIHYDROANTICAPSIN 7-DEHYDROGENASE"/>
    <property type="match status" value="1"/>
</dbReference>
<dbReference type="NCBIfam" id="NF005449">
    <property type="entry name" value="PRK07041.1"/>
    <property type="match status" value="1"/>
</dbReference>
<evidence type="ECO:0000256" key="2">
    <source>
        <dbReference type="ARBA" id="ARBA00023002"/>
    </source>
</evidence>
<evidence type="ECO:0000259" key="3">
    <source>
        <dbReference type="SMART" id="SM00822"/>
    </source>
</evidence>
<dbReference type="InterPro" id="IPR057326">
    <property type="entry name" value="KR_dom"/>
</dbReference>
<dbReference type="PANTHER" id="PTHR43477">
    <property type="entry name" value="DIHYDROANTICAPSIN 7-DEHYDROGENASE"/>
    <property type="match status" value="1"/>
</dbReference>
<dbReference type="InterPro" id="IPR036291">
    <property type="entry name" value="NAD(P)-bd_dom_sf"/>
</dbReference>
<name>A0ABU9Y959_9SPHN</name>
<dbReference type="RefSeq" id="WP_343890948.1">
    <property type="nucleotide sequence ID" value="NZ_BAAAEH010000036.1"/>
</dbReference>
<comment type="caution">
    <text evidence="4">The sequence shown here is derived from an EMBL/GenBank/DDBJ whole genome shotgun (WGS) entry which is preliminary data.</text>
</comment>
<dbReference type="SUPFAM" id="SSF51735">
    <property type="entry name" value="NAD(P)-binding Rossmann-fold domains"/>
    <property type="match status" value="1"/>
</dbReference>
<gene>
    <name evidence="4" type="ORF">ABC974_22165</name>
</gene>